<dbReference type="PANTHER" id="PTHR28291">
    <property type="entry name" value="CTD KINASE SUBUNIT GAMMA"/>
    <property type="match status" value="1"/>
</dbReference>
<dbReference type="InterPro" id="IPR008942">
    <property type="entry name" value="ENTH_VHS"/>
</dbReference>
<gene>
    <name evidence="2" type="ORF">MAM1_0099d05173</name>
</gene>
<dbReference type="Proteomes" id="UP000053815">
    <property type="component" value="Unassembled WGS sequence"/>
</dbReference>
<sequence length="240" mass="28036">MSEESDPFECRLAFLALLKKVNASQQSIHKVAIYAMRHKNLCEDLYNCLIEQLEQASLNARLNIIYVLDAIFSASQKTRYSGYIDLTRPDLPRIIHAVVANGPKGVLNVPNTQMIINNWKRKQYFEASELEEAEKPLIECAASSNQTQAITTDSFSKEDILRRMEEDRERHKRLREEIWIRSAEESQDAEFEEFWNTTETLDPESDYEVMMVQNMLRLPNYAWNAMLDQRSAMSQDWVFI</sequence>
<protein>
    <submittedName>
        <fullName evidence="2">Lsk1 complex gamma subunit</fullName>
    </submittedName>
</protein>
<dbReference type="Gene3D" id="1.25.40.90">
    <property type="match status" value="1"/>
</dbReference>
<dbReference type="InterPro" id="IPR042326">
    <property type="entry name" value="Ctk3"/>
</dbReference>
<feature type="domain" description="CID" evidence="1">
    <location>
        <begin position="6"/>
        <end position="141"/>
    </location>
</feature>
<organism evidence="2">
    <name type="scientific">Mucor ambiguus</name>
    <dbReference type="NCBI Taxonomy" id="91626"/>
    <lineage>
        <taxon>Eukaryota</taxon>
        <taxon>Fungi</taxon>
        <taxon>Fungi incertae sedis</taxon>
        <taxon>Mucoromycota</taxon>
        <taxon>Mucoromycotina</taxon>
        <taxon>Mucoromycetes</taxon>
        <taxon>Mucorales</taxon>
        <taxon>Mucorineae</taxon>
        <taxon>Mucoraceae</taxon>
        <taxon>Mucor</taxon>
    </lineage>
</organism>
<evidence type="ECO:0000313" key="2">
    <source>
        <dbReference type="EMBL" id="GAN05699.1"/>
    </source>
</evidence>
<dbReference type="InterPro" id="IPR006569">
    <property type="entry name" value="CID_dom"/>
</dbReference>
<reference evidence="2" key="1">
    <citation type="submission" date="2014-09" db="EMBL/GenBank/DDBJ databases">
        <title>Draft genome sequence of an oleaginous Mucoromycotina fungus Mucor ambiguus NBRC6742.</title>
        <authorList>
            <person name="Takeda I."/>
            <person name="Yamane N."/>
            <person name="Morita T."/>
            <person name="Tamano K."/>
            <person name="Machida M."/>
            <person name="Baker S."/>
            <person name="Koike H."/>
        </authorList>
    </citation>
    <scope>NUCLEOTIDE SEQUENCE</scope>
    <source>
        <strain evidence="2">NBRC 6742</strain>
    </source>
</reference>
<dbReference type="InterPro" id="IPR024638">
    <property type="entry name" value="Ctk3_N"/>
</dbReference>
<accession>A0A0C9MED8</accession>
<name>A0A0C9MED8_9FUNG</name>
<dbReference type="GO" id="GO:0032786">
    <property type="term" value="P:positive regulation of DNA-templated transcription, elongation"/>
    <property type="evidence" value="ECO:0007669"/>
    <property type="project" value="InterPro"/>
</dbReference>
<dbReference type="GO" id="GO:0045944">
    <property type="term" value="P:positive regulation of transcription by RNA polymerase II"/>
    <property type="evidence" value="ECO:0007669"/>
    <property type="project" value="EnsemblFungi"/>
</dbReference>
<dbReference type="OrthoDB" id="21266at2759"/>
<dbReference type="EMBL" id="DF836388">
    <property type="protein sequence ID" value="GAN05699.1"/>
    <property type="molecule type" value="Genomic_DNA"/>
</dbReference>
<dbReference type="GO" id="GO:0070692">
    <property type="term" value="C:CTDK-1 complex"/>
    <property type="evidence" value="ECO:0007669"/>
    <property type="project" value="EnsemblFungi"/>
</dbReference>
<dbReference type="AlphaFoldDB" id="A0A0C9MED8"/>
<keyword evidence="3" id="KW-1185">Reference proteome</keyword>
<dbReference type="GO" id="GO:0045943">
    <property type="term" value="P:positive regulation of transcription by RNA polymerase I"/>
    <property type="evidence" value="ECO:0007669"/>
    <property type="project" value="TreeGrafter"/>
</dbReference>
<dbReference type="PROSITE" id="PS51391">
    <property type="entry name" value="CID"/>
    <property type="match status" value="1"/>
</dbReference>
<dbReference type="PANTHER" id="PTHR28291:SF1">
    <property type="entry name" value="CTD KINASE SUBUNIT GAMMA"/>
    <property type="match status" value="1"/>
</dbReference>
<evidence type="ECO:0000313" key="3">
    <source>
        <dbReference type="Proteomes" id="UP000053815"/>
    </source>
</evidence>
<dbReference type="InterPro" id="IPR024637">
    <property type="entry name" value="Ctk3_C"/>
</dbReference>
<dbReference type="STRING" id="91626.A0A0C9MED8"/>
<dbReference type="Pfam" id="PF12243">
    <property type="entry name" value="CTK3"/>
    <property type="match status" value="1"/>
</dbReference>
<proteinExistence type="predicted"/>
<dbReference type="Pfam" id="PF12350">
    <property type="entry name" value="CTK3_C"/>
    <property type="match status" value="1"/>
</dbReference>
<evidence type="ECO:0000259" key="1">
    <source>
        <dbReference type="PROSITE" id="PS51391"/>
    </source>
</evidence>